<evidence type="ECO:0000256" key="4">
    <source>
        <dbReference type="ARBA" id="ARBA00023242"/>
    </source>
</evidence>
<dbReference type="Gene3D" id="3.90.105.20">
    <property type="match status" value="1"/>
</dbReference>
<organism evidence="7">
    <name type="scientific">Spongospora subterranea</name>
    <dbReference type="NCBI Taxonomy" id="70186"/>
    <lineage>
        <taxon>Eukaryota</taxon>
        <taxon>Sar</taxon>
        <taxon>Rhizaria</taxon>
        <taxon>Endomyxa</taxon>
        <taxon>Phytomyxea</taxon>
        <taxon>Plasmodiophorida</taxon>
        <taxon>Plasmodiophoridae</taxon>
        <taxon>Spongospora</taxon>
    </lineage>
</organism>
<evidence type="ECO:0000256" key="5">
    <source>
        <dbReference type="RuleBase" id="RU364039"/>
    </source>
</evidence>
<keyword evidence="3 5" id="KW-0963">Cytoplasm</keyword>
<comment type="subcellular location">
    <subcellularLocation>
        <location evidence="5">Cytoplasm</location>
    </subcellularLocation>
    <subcellularLocation>
        <location evidence="5">Nucleus</location>
        <location evidence="5">Nucleolus</location>
    </subcellularLocation>
</comment>
<evidence type="ECO:0000259" key="6">
    <source>
        <dbReference type="Pfam" id="PF17777"/>
    </source>
</evidence>
<evidence type="ECO:0000313" key="7">
    <source>
        <dbReference type="EMBL" id="CRZ10711.1"/>
    </source>
</evidence>
<keyword evidence="4 5" id="KW-0539">Nucleus</keyword>
<proteinExistence type="inferred from homology"/>
<dbReference type="FunFam" id="3.30.70.1730:FF:000005">
    <property type="entry name" value="Ribosome assembly factor mrt4"/>
    <property type="match status" value="1"/>
</dbReference>
<dbReference type="InterPro" id="IPR043164">
    <property type="entry name" value="Ribosomal_uL10-like_insert_sf"/>
</dbReference>
<dbReference type="SUPFAM" id="SSF160369">
    <property type="entry name" value="Ribosomal protein L10-like"/>
    <property type="match status" value="1"/>
</dbReference>
<dbReference type="PANTHER" id="PTHR45841">
    <property type="entry name" value="MRNA TURNOVER PROTEIN 4 MRTO4"/>
    <property type="match status" value="1"/>
</dbReference>
<comment type="similarity">
    <text evidence="2 5">Belongs to the universal ribosomal protein uL10 family.</text>
</comment>
<dbReference type="GO" id="GO:0005730">
    <property type="term" value="C:nucleolus"/>
    <property type="evidence" value="ECO:0007669"/>
    <property type="project" value="UniProtKB-SubCell"/>
</dbReference>
<dbReference type="Gene3D" id="3.30.70.1730">
    <property type="match status" value="1"/>
</dbReference>
<dbReference type="InterPro" id="IPR040637">
    <property type="entry name" value="Ribosomal_uL10-like_insert"/>
</dbReference>
<dbReference type="AlphaFoldDB" id="A0A0H5RA88"/>
<dbReference type="GO" id="GO:0003723">
    <property type="term" value="F:RNA binding"/>
    <property type="evidence" value="ECO:0007669"/>
    <property type="project" value="TreeGrafter"/>
</dbReference>
<dbReference type="GO" id="GO:0030687">
    <property type="term" value="C:preribosome, large subunit precursor"/>
    <property type="evidence" value="ECO:0007669"/>
    <property type="project" value="TreeGrafter"/>
</dbReference>
<reference evidence="7" key="1">
    <citation type="submission" date="2015-04" db="EMBL/GenBank/DDBJ databases">
        <title>The genome sequence of the plant pathogenic Rhizarian Plasmodiophora brassicae reveals insights in its biotrophic life cycle and the origin of chitin synthesis.</title>
        <authorList>
            <person name="Schwelm A."/>
            <person name="Fogelqvist J."/>
            <person name="Knaust A."/>
            <person name="Julke S."/>
            <person name="Lilja T."/>
            <person name="Dhandapani V."/>
            <person name="Bonilla-Rosso G."/>
            <person name="Karlsson M."/>
            <person name="Shevchenko A."/>
            <person name="Choi S.R."/>
            <person name="Kim H.G."/>
            <person name="Park J.Y."/>
            <person name="Lim Y.P."/>
            <person name="Ludwig-Muller J."/>
            <person name="Dixelius C."/>
        </authorList>
    </citation>
    <scope>NUCLEOTIDE SEQUENCE</scope>
    <source>
        <tissue evidence="7">Potato root galls</tissue>
    </source>
</reference>
<dbReference type="InterPro" id="IPR001790">
    <property type="entry name" value="Ribosomal_uL10"/>
</dbReference>
<evidence type="ECO:0000256" key="2">
    <source>
        <dbReference type="ARBA" id="ARBA00008889"/>
    </source>
</evidence>
<dbReference type="GO" id="GO:0006364">
    <property type="term" value="P:rRNA processing"/>
    <property type="evidence" value="ECO:0007669"/>
    <property type="project" value="TreeGrafter"/>
</dbReference>
<dbReference type="InterPro" id="IPR033867">
    <property type="entry name" value="Mrt4"/>
</dbReference>
<feature type="domain" description="Large ribosomal subunit protein uL10-like insertion" evidence="6">
    <location>
        <begin position="125"/>
        <end position="193"/>
    </location>
</feature>
<sequence>MAKSKRAKVVSLTKTLKKARPAKTAHIDTIRECVDRYRFIYIIQVANMRNNLMKKVRSDWATSKFFFGKNKIVGVALGRTPDDEYKPNLCKLSSCLKGDCGVMFTDSPLEDVTAYFDAGEVAEFARAGFESTIDFIANQGPLDFPFSMEPTLRQLGLDTKLNKGVVELVHDHKICAIGDVLTPEQCRLLKLFGQMIATFRIDASAMWTDGQFQSLTPYQMDQQQ</sequence>
<dbReference type="InterPro" id="IPR043141">
    <property type="entry name" value="Ribosomal_uL10-like_sf"/>
</dbReference>
<dbReference type="Pfam" id="PF17777">
    <property type="entry name" value="RL10P_insert"/>
    <property type="match status" value="1"/>
</dbReference>
<keyword evidence="5" id="KW-0690">Ribosome biogenesis</keyword>
<accession>A0A0H5RA88</accession>
<comment type="function">
    <text evidence="1 5">Component of the ribosome assembly machinery. Nuclear paralog of the ribosomal protein P0, it binds pre-60S subunits at an early stage of assembly in the nucleolus, and is replaced by P0 in cytoplasmic pre-60S subunits and mature 80S ribosomes.</text>
</comment>
<dbReference type="GO" id="GO:0005737">
    <property type="term" value="C:cytoplasm"/>
    <property type="evidence" value="ECO:0007669"/>
    <property type="project" value="UniProtKB-SubCell"/>
</dbReference>
<evidence type="ECO:0000256" key="1">
    <source>
        <dbReference type="ARBA" id="ARBA00004046"/>
    </source>
</evidence>
<dbReference type="GO" id="GO:0000956">
    <property type="term" value="P:nuclear-transcribed mRNA catabolic process"/>
    <property type="evidence" value="ECO:0007669"/>
    <property type="project" value="TreeGrafter"/>
</dbReference>
<dbReference type="PANTHER" id="PTHR45841:SF1">
    <property type="entry name" value="MRNA TURNOVER PROTEIN 4 HOMOLOG"/>
    <property type="match status" value="1"/>
</dbReference>
<dbReference type="InterPro" id="IPR051742">
    <property type="entry name" value="Ribosome_Assembly_uL10"/>
</dbReference>
<protein>
    <recommendedName>
        <fullName evidence="5">Ribosome assembly factor mrt4</fullName>
    </recommendedName>
</protein>
<evidence type="ECO:0000256" key="3">
    <source>
        <dbReference type="ARBA" id="ARBA00022490"/>
    </source>
</evidence>
<comment type="subunit">
    <text evidence="5">Associates with the pre-60S ribosomal particle.</text>
</comment>
<dbReference type="GO" id="GO:0000027">
    <property type="term" value="P:ribosomal large subunit assembly"/>
    <property type="evidence" value="ECO:0007669"/>
    <property type="project" value="InterPro"/>
</dbReference>
<dbReference type="Pfam" id="PF00466">
    <property type="entry name" value="Ribosomal_L10"/>
    <property type="match status" value="1"/>
</dbReference>
<dbReference type="CDD" id="cd05796">
    <property type="entry name" value="Ribosomal_P0_like"/>
    <property type="match status" value="1"/>
</dbReference>
<name>A0A0H5RA88_9EUKA</name>
<dbReference type="EMBL" id="HACM01010269">
    <property type="protein sequence ID" value="CRZ10711.1"/>
    <property type="molecule type" value="Transcribed_RNA"/>
</dbReference>